<dbReference type="OrthoDB" id="40579at2759"/>
<dbReference type="VEuPathDB" id="GiardiaDB:QR46_3979"/>
<dbReference type="PANTHER" id="PTHR43434">
    <property type="entry name" value="PHOSPHOGLYCOLATE PHOSPHATASE"/>
    <property type="match status" value="1"/>
</dbReference>
<protein>
    <submittedName>
        <fullName evidence="1">Hydrolase haloacid dehalogenase family protein/ Phosphoglycolate phosphatase</fullName>
    </submittedName>
</protein>
<dbReference type="InterPro" id="IPR006439">
    <property type="entry name" value="HAD-SF_hydro_IA"/>
</dbReference>
<dbReference type="Gene3D" id="1.10.150.240">
    <property type="entry name" value="Putative phosphatase, domain 2"/>
    <property type="match status" value="1"/>
</dbReference>
<dbReference type="SFLD" id="SFLDG01129">
    <property type="entry name" value="C1.5:_HAD__Beta-PGM__Phosphata"/>
    <property type="match status" value="1"/>
</dbReference>
<dbReference type="Pfam" id="PF13419">
    <property type="entry name" value="HAD_2"/>
    <property type="match status" value="1"/>
</dbReference>
<comment type="caution">
    <text evidence="1">The sequence shown here is derived from an EMBL/GenBank/DDBJ whole genome shotgun (WGS) entry which is preliminary data.</text>
</comment>
<dbReference type="Gene3D" id="3.40.50.1000">
    <property type="entry name" value="HAD superfamily/HAD-like"/>
    <property type="match status" value="1"/>
</dbReference>
<gene>
    <name evidence="1" type="ORF">QR46_3979</name>
</gene>
<dbReference type="GO" id="GO:0006281">
    <property type="term" value="P:DNA repair"/>
    <property type="evidence" value="ECO:0007669"/>
    <property type="project" value="TreeGrafter"/>
</dbReference>
<dbReference type="SFLD" id="SFLDS00003">
    <property type="entry name" value="Haloacid_Dehalogenase"/>
    <property type="match status" value="1"/>
</dbReference>
<dbReference type="InterPro" id="IPR023214">
    <property type="entry name" value="HAD_sf"/>
</dbReference>
<dbReference type="AlphaFoldDB" id="A0A132NPT8"/>
<organism evidence="1 2">
    <name type="scientific">Giardia duodenalis assemblage B</name>
    <dbReference type="NCBI Taxonomy" id="1394984"/>
    <lineage>
        <taxon>Eukaryota</taxon>
        <taxon>Metamonada</taxon>
        <taxon>Diplomonadida</taxon>
        <taxon>Hexamitidae</taxon>
        <taxon>Giardiinae</taxon>
        <taxon>Giardia</taxon>
    </lineage>
</organism>
<dbReference type="Proteomes" id="UP000070089">
    <property type="component" value="Unassembled WGS sequence"/>
</dbReference>
<dbReference type="PANTHER" id="PTHR43434:SF1">
    <property type="entry name" value="PHOSPHOGLYCOLATE PHOSPHATASE"/>
    <property type="match status" value="1"/>
</dbReference>
<sequence>MVSSGASSKAFLQRKQIPSSYTSDSSVLSPLPEFSFGIKSLLPCVSMLVVKSTSVENISNGSAVGVQGPCTFIDSWNFLGNFLGCKMEAELKHVRLVIFDLDGTLSDTLESIGKAVNDTMAHYGMNSHPLDAIRTFIGGGMMVLFKRAAPGVSEEMLRDMCKFYQNKVELYAREDRLYDGIEELLAGLHERNTKLAIVSNKPQVSMESCLRSLFRNRPEMREWFCAVYGLSDLSLAKPNPTFTRRVLEDEGICPEDAVYVGDSIVDVQTAQAAGLRCIGCAWGLGERADIEKADVVAETTSDLLRILLGDAGGPGL</sequence>
<dbReference type="EMBL" id="JXTI01000139">
    <property type="protein sequence ID" value="KWX12041.1"/>
    <property type="molecule type" value="Genomic_DNA"/>
</dbReference>
<dbReference type="GO" id="GO:0008967">
    <property type="term" value="F:phosphoglycolate phosphatase activity"/>
    <property type="evidence" value="ECO:0007669"/>
    <property type="project" value="TreeGrafter"/>
</dbReference>
<dbReference type="FunFam" id="3.40.50.1000:FF:000022">
    <property type="entry name" value="Phosphoglycolate phosphatase"/>
    <property type="match status" value="1"/>
</dbReference>
<proteinExistence type="predicted"/>
<dbReference type="InterPro" id="IPR036412">
    <property type="entry name" value="HAD-like_sf"/>
</dbReference>
<evidence type="ECO:0000313" key="1">
    <source>
        <dbReference type="EMBL" id="KWX12041.1"/>
    </source>
</evidence>
<reference evidence="1 2" key="1">
    <citation type="journal article" date="2015" name="Mol. Biochem. Parasitol.">
        <title>Identification of polymorphic genes for use in assemblage B genotyping assays through comparative genomics of multiple assemblage B Giardia duodenalis isolates.</title>
        <authorList>
            <person name="Wielinga C."/>
            <person name="Thompson R.C."/>
            <person name="Monis P."/>
            <person name="Ryan U."/>
        </authorList>
    </citation>
    <scope>NUCLEOTIDE SEQUENCE [LARGE SCALE GENOMIC DNA]</scope>
    <source>
        <strain evidence="1 2">BAH15c1</strain>
    </source>
</reference>
<name>A0A132NPT8_GIAIN</name>
<dbReference type="NCBIfam" id="TIGR01549">
    <property type="entry name" value="HAD-SF-IA-v1"/>
    <property type="match status" value="1"/>
</dbReference>
<dbReference type="SUPFAM" id="SSF56784">
    <property type="entry name" value="HAD-like"/>
    <property type="match status" value="1"/>
</dbReference>
<dbReference type="PRINTS" id="PR00413">
    <property type="entry name" value="HADHALOGNASE"/>
</dbReference>
<dbReference type="InterPro" id="IPR023198">
    <property type="entry name" value="PGP-like_dom2"/>
</dbReference>
<evidence type="ECO:0000313" key="2">
    <source>
        <dbReference type="Proteomes" id="UP000070089"/>
    </source>
</evidence>
<dbReference type="InterPro" id="IPR050155">
    <property type="entry name" value="HAD-like_hydrolase_sf"/>
</dbReference>
<dbReference type="InterPro" id="IPR041492">
    <property type="entry name" value="HAD_2"/>
</dbReference>
<keyword evidence="1" id="KW-0378">Hydrolase</keyword>
<accession>A0A132NPT8</accession>